<evidence type="ECO:0000256" key="5">
    <source>
        <dbReference type="ARBA" id="ARBA00022691"/>
    </source>
</evidence>
<keyword evidence="6" id="KW-0680">Restriction system</keyword>
<dbReference type="PANTHER" id="PTHR42933">
    <property type="entry name" value="SLR6095 PROTEIN"/>
    <property type="match status" value="1"/>
</dbReference>
<protein>
    <recommendedName>
        <fullName evidence="2">site-specific DNA-methyltransferase (adenine-specific)</fullName>
        <ecNumber evidence="2">2.1.1.72</ecNumber>
    </recommendedName>
</protein>
<comment type="catalytic activity">
    <reaction evidence="7">
        <text>a 2'-deoxyadenosine in DNA + S-adenosyl-L-methionine = an N(6)-methyl-2'-deoxyadenosine in DNA + S-adenosyl-L-homocysteine + H(+)</text>
        <dbReference type="Rhea" id="RHEA:15197"/>
        <dbReference type="Rhea" id="RHEA-COMP:12418"/>
        <dbReference type="Rhea" id="RHEA-COMP:12419"/>
        <dbReference type="ChEBI" id="CHEBI:15378"/>
        <dbReference type="ChEBI" id="CHEBI:57856"/>
        <dbReference type="ChEBI" id="CHEBI:59789"/>
        <dbReference type="ChEBI" id="CHEBI:90615"/>
        <dbReference type="ChEBI" id="CHEBI:90616"/>
        <dbReference type="EC" id="2.1.1.72"/>
    </reaction>
</comment>
<dbReference type="InterPro" id="IPR051537">
    <property type="entry name" value="DNA_Adenine_Mtase"/>
</dbReference>
<dbReference type="InterPro" id="IPR003356">
    <property type="entry name" value="DNA_methylase_A-5"/>
</dbReference>
<evidence type="ECO:0000256" key="1">
    <source>
        <dbReference type="ARBA" id="ARBA00006594"/>
    </source>
</evidence>
<dbReference type="GO" id="GO:0009007">
    <property type="term" value="F:site-specific DNA-methyltransferase (adenine-specific) activity"/>
    <property type="evidence" value="ECO:0007669"/>
    <property type="project" value="UniProtKB-EC"/>
</dbReference>
<dbReference type="SUPFAM" id="SSF53335">
    <property type="entry name" value="S-adenosyl-L-methionine-dependent methyltransferases"/>
    <property type="match status" value="1"/>
</dbReference>
<evidence type="ECO:0000259" key="8">
    <source>
        <dbReference type="Pfam" id="PF02384"/>
    </source>
</evidence>
<dbReference type="Pfam" id="PF02384">
    <property type="entry name" value="N6_Mtase"/>
    <property type="match status" value="1"/>
</dbReference>
<sequence>MSKKTNRRARPDLQPVRKELDAIIAKGYGGHRVFEDWVGLMFFAFQRDDPHYLEIMGRYRNEGPMGQREADHFANALAELMGYMSSTNEEALGPLYEEYAANHYVGQFFTPAAVCKLMARMSHTPPPPSRTFSVCDPACGAGACLIASAQEQTFEENNRAFFVGQDVDVNCVRMTALNLMSFNLEGIVMWGNFLALEVRGAWRTCRNVAFGGSLMETDATRAQEWLRGKLPPSEREPVIARCAKNDTNKPLKMEQLTLFPTS</sequence>
<evidence type="ECO:0000256" key="7">
    <source>
        <dbReference type="ARBA" id="ARBA00047942"/>
    </source>
</evidence>
<evidence type="ECO:0000313" key="9">
    <source>
        <dbReference type="EMBL" id="SBW07116.1"/>
    </source>
</evidence>
<name>A0A212K618_9BACT</name>
<proteinExistence type="inferred from homology"/>
<dbReference type="GO" id="GO:0032259">
    <property type="term" value="P:methylation"/>
    <property type="evidence" value="ECO:0007669"/>
    <property type="project" value="UniProtKB-KW"/>
</dbReference>
<dbReference type="GO" id="GO:0003677">
    <property type="term" value="F:DNA binding"/>
    <property type="evidence" value="ECO:0007669"/>
    <property type="project" value="InterPro"/>
</dbReference>
<dbReference type="PANTHER" id="PTHR42933:SF3">
    <property type="entry name" value="TYPE I RESTRICTION ENZYME MJAVIII METHYLASE SUBUNIT"/>
    <property type="match status" value="1"/>
</dbReference>
<evidence type="ECO:0000256" key="3">
    <source>
        <dbReference type="ARBA" id="ARBA00022603"/>
    </source>
</evidence>
<dbReference type="Gene3D" id="3.40.50.150">
    <property type="entry name" value="Vaccinia Virus protein VP39"/>
    <property type="match status" value="1"/>
</dbReference>
<comment type="similarity">
    <text evidence="1">Belongs to the N(4)/N(6)-methyltransferase family.</text>
</comment>
<feature type="domain" description="DNA methylase adenine-specific" evidence="8">
    <location>
        <begin position="99"/>
        <end position="185"/>
    </location>
</feature>
<organism evidence="9">
    <name type="scientific">uncultured Desulfovibrio sp</name>
    <dbReference type="NCBI Taxonomy" id="167968"/>
    <lineage>
        <taxon>Bacteria</taxon>
        <taxon>Pseudomonadati</taxon>
        <taxon>Thermodesulfobacteriota</taxon>
        <taxon>Desulfovibrionia</taxon>
        <taxon>Desulfovibrionales</taxon>
        <taxon>Desulfovibrionaceae</taxon>
        <taxon>Desulfovibrio</taxon>
        <taxon>environmental samples</taxon>
    </lineage>
</organism>
<gene>
    <name evidence="9" type="ORF">KM92DES2_12291</name>
</gene>
<accession>A0A212K618</accession>
<dbReference type="AlphaFoldDB" id="A0A212K618"/>
<dbReference type="InterPro" id="IPR029063">
    <property type="entry name" value="SAM-dependent_MTases_sf"/>
</dbReference>
<evidence type="ECO:0000256" key="6">
    <source>
        <dbReference type="ARBA" id="ARBA00022747"/>
    </source>
</evidence>
<dbReference type="GO" id="GO:0009307">
    <property type="term" value="P:DNA restriction-modification system"/>
    <property type="evidence" value="ECO:0007669"/>
    <property type="project" value="UniProtKB-KW"/>
</dbReference>
<keyword evidence="3" id="KW-0489">Methyltransferase</keyword>
<dbReference type="GO" id="GO:0008170">
    <property type="term" value="F:N-methyltransferase activity"/>
    <property type="evidence" value="ECO:0007669"/>
    <property type="project" value="InterPro"/>
</dbReference>
<evidence type="ECO:0000256" key="4">
    <source>
        <dbReference type="ARBA" id="ARBA00022679"/>
    </source>
</evidence>
<keyword evidence="4" id="KW-0808">Transferase</keyword>
<reference evidence="9" key="1">
    <citation type="submission" date="2016-04" db="EMBL/GenBank/DDBJ databases">
        <authorList>
            <person name="Evans L.H."/>
            <person name="Alamgir A."/>
            <person name="Owens N."/>
            <person name="Weber N.D."/>
            <person name="Virtaneva K."/>
            <person name="Barbian K."/>
            <person name="Babar A."/>
            <person name="Rosenke K."/>
        </authorList>
    </citation>
    <scope>NUCLEOTIDE SEQUENCE</scope>
    <source>
        <strain evidence="9">92-2</strain>
    </source>
</reference>
<dbReference type="PRINTS" id="PR00507">
    <property type="entry name" value="N12N6MTFRASE"/>
</dbReference>
<evidence type="ECO:0000256" key="2">
    <source>
        <dbReference type="ARBA" id="ARBA00011900"/>
    </source>
</evidence>
<dbReference type="EC" id="2.1.1.72" evidence="2"/>
<dbReference type="EMBL" id="FLUP01000001">
    <property type="protein sequence ID" value="SBW07116.1"/>
    <property type="molecule type" value="Genomic_DNA"/>
</dbReference>
<keyword evidence="5" id="KW-0949">S-adenosyl-L-methionine</keyword>
<dbReference type="RefSeq" id="WP_296936412.1">
    <property type="nucleotide sequence ID" value="NZ_LT598928.1"/>
</dbReference>